<feature type="compositionally biased region" description="Polar residues" evidence="1">
    <location>
        <begin position="42"/>
        <end position="51"/>
    </location>
</feature>
<feature type="region of interest" description="Disordered" evidence="1">
    <location>
        <begin position="25"/>
        <end position="51"/>
    </location>
</feature>
<comment type="caution">
    <text evidence="2">The sequence shown here is derived from an EMBL/GenBank/DDBJ whole genome shotgun (WGS) entry which is preliminary data.</text>
</comment>
<name>A0ABT8D825_9RHOB</name>
<evidence type="ECO:0000313" key="3">
    <source>
        <dbReference type="Proteomes" id="UP001243846"/>
    </source>
</evidence>
<dbReference type="RefSeq" id="WP_377682682.1">
    <property type="nucleotide sequence ID" value="NZ_JBHMDZ010000001.1"/>
</dbReference>
<organism evidence="2 3">
    <name type="scientific">Paracoccus cavernae</name>
    <dbReference type="NCBI Taxonomy" id="1571207"/>
    <lineage>
        <taxon>Bacteria</taxon>
        <taxon>Pseudomonadati</taxon>
        <taxon>Pseudomonadota</taxon>
        <taxon>Alphaproteobacteria</taxon>
        <taxon>Rhodobacterales</taxon>
        <taxon>Paracoccaceae</taxon>
        <taxon>Paracoccus</taxon>
    </lineage>
</organism>
<protein>
    <recommendedName>
        <fullName evidence="4">Secreted protein</fullName>
    </recommendedName>
</protein>
<reference evidence="3" key="1">
    <citation type="journal article" date="2019" name="Int. J. Syst. Evol. Microbiol.">
        <title>The Global Catalogue of Microorganisms (GCM) 10K type strain sequencing project: providing services to taxonomists for standard genome sequencing and annotation.</title>
        <authorList>
            <consortium name="The Broad Institute Genomics Platform"/>
            <consortium name="The Broad Institute Genome Sequencing Center for Infectious Disease"/>
            <person name="Wu L."/>
            <person name="Ma J."/>
        </authorList>
    </citation>
    <scope>NUCLEOTIDE SEQUENCE [LARGE SCALE GENOMIC DNA]</scope>
    <source>
        <strain evidence="3">CECT 8482</strain>
    </source>
</reference>
<evidence type="ECO:0000313" key="2">
    <source>
        <dbReference type="EMBL" id="MDN3712441.1"/>
    </source>
</evidence>
<dbReference type="Proteomes" id="UP001243846">
    <property type="component" value="Unassembled WGS sequence"/>
</dbReference>
<sequence length="72" mass="7691">MYRVVILTLTGLFVVFVLASAPEFRGGTNAASSSHTRAAGSNARSASDLTYQRSSDQLRGNAFRTIPVTAQQ</sequence>
<evidence type="ECO:0000256" key="1">
    <source>
        <dbReference type="SAM" id="MobiDB-lite"/>
    </source>
</evidence>
<accession>A0ABT8D825</accession>
<proteinExistence type="predicted"/>
<keyword evidence="3" id="KW-1185">Reference proteome</keyword>
<dbReference type="EMBL" id="JAUFRC010000001">
    <property type="protein sequence ID" value="MDN3712441.1"/>
    <property type="molecule type" value="Genomic_DNA"/>
</dbReference>
<gene>
    <name evidence="2" type="ORF">QWZ10_13015</name>
</gene>
<evidence type="ECO:0008006" key="4">
    <source>
        <dbReference type="Google" id="ProtNLM"/>
    </source>
</evidence>